<name>A0A835RI83_VANPL</name>
<dbReference type="AlphaFoldDB" id="A0A835RI83"/>
<evidence type="ECO:0000259" key="1">
    <source>
        <dbReference type="Pfam" id="PF26145"/>
    </source>
</evidence>
<gene>
    <name evidence="2" type="ORF">HPP92_006342</name>
</gene>
<dbReference type="InterPro" id="IPR058354">
    <property type="entry name" value="DUF8041"/>
</dbReference>
<accession>A0A835RI83</accession>
<evidence type="ECO:0000313" key="2">
    <source>
        <dbReference type="EMBL" id="KAG0489479.1"/>
    </source>
</evidence>
<dbReference type="OrthoDB" id="1695413at2759"/>
<feature type="domain" description="DUF8041" evidence="1">
    <location>
        <begin position="108"/>
        <end position="178"/>
    </location>
</feature>
<dbReference type="EMBL" id="JADCNM010000003">
    <property type="protein sequence ID" value="KAG0489479.1"/>
    <property type="molecule type" value="Genomic_DNA"/>
</dbReference>
<comment type="caution">
    <text evidence="2">The sequence shown here is derived from an EMBL/GenBank/DDBJ whole genome shotgun (WGS) entry which is preliminary data.</text>
</comment>
<dbReference type="PANTHER" id="PTHR33981">
    <property type="entry name" value="EXPRESSED PROTEIN"/>
    <property type="match status" value="1"/>
</dbReference>
<evidence type="ECO:0000313" key="3">
    <source>
        <dbReference type="Proteomes" id="UP000639772"/>
    </source>
</evidence>
<organism evidence="2 3">
    <name type="scientific">Vanilla planifolia</name>
    <name type="common">Vanilla</name>
    <dbReference type="NCBI Taxonomy" id="51239"/>
    <lineage>
        <taxon>Eukaryota</taxon>
        <taxon>Viridiplantae</taxon>
        <taxon>Streptophyta</taxon>
        <taxon>Embryophyta</taxon>
        <taxon>Tracheophyta</taxon>
        <taxon>Spermatophyta</taxon>
        <taxon>Magnoliopsida</taxon>
        <taxon>Liliopsida</taxon>
        <taxon>Asparagales</taxon>
        <taxon>Orchidaceae</taxon>
        <taxon>Vanilloideae</taxon>
        <taxon>Vanilleae</taxon>
        <taxon>Vanilla</taxon>
    </lineage>
</organism>
<dbReference type="Pfam" id="PF26145">
    <property type="entry name" value="DUF8041"/>
    <property type="match status" value="1"/>
</dbReference>
<protein>
    <recommendedName>
        <fullName evidence="1">DUF8041 domain-containing protein</fullName>
    </recommendedName>
</protein>
<reference evidence="2 3" key="1">
    <citation type="journal article" date="2020" name="Nat. Food">
        <title>A phased Vanilla planifolia genome enables genetic improvement of flavour and production.</title>
        <authorList>
            <person name="Hasing T."/>
            <person name="Tang H."/>
            <person name="Brym M."/>
            <person name="Khazi F."/>
            <person name="Huang T."/>
            <person name="Chambers A.H."/>
        </authorList>
    </citation>
    <scope>NUCLEOTIDE SEQUENCE [LARGE SCALE GENOMIC DNA]</scope>
    <source>
        <tissue evidence="2">Leaf</tissue>
    </source>
</reference>
<sequence>MGESFMTSLTMENHYPSTFLSMDPTRISTTALAISLEDSERELVIQPRHNMSLSLPAPDINLPIPADRFTPPPIWGSDSCEVLDVGLGPHVNETEATIHHLPKVCSRKCSKRADSIWGGWFFFNSYFKPILSEKSKTKIAPEGTQVSGFDKSDLKLDVFLVQHDMENMYMWVFKENPRMLSKDAAAQLHERPLPAWRTPVPLQCR</sequence>
<dbReference type="PANTHER" id="PTHR33981:SF3">
    <property type="entry name" value="EXPRESSED PROTEIN"/>
    <property type="match status" value="1"/>
</dbReference>
<proteinExistence type="predicted"/>
<dbReference type="Proteomes" id="UP000639772">
    <property type="component" value="Chromosome 3"/>
</dbReference>